<gene>
    <name evidence="2" type="ORF">FOXB_17276</name>
</gene>
<protein>
    <submittedName>
        <fullName evidence="2">Uncharacterized protein</fullName>
    </submittedName>
</protein>
<proteinExistence type="predicted"/>
<feature type="region of interest" description="Disordered" evidence="1">
    <location>
        <begin position="54"/>
        <end position="75"/>
    </location>
</feature>
<comment type="caution">
    <text evidence="2">The sequence shown here is derived from an EMBL/GenBank/DDBJ whole genome shotgun (WGS) entry which is preliminary data.</text>
</comment>
<evidence type="ECO:0000313" key="2">
    <source>
        <dbReference type="EMBL" id="EGU72215.1"/>
    </source>
</evidence>
<dbReference type="EMBL" id="AFQF01006760">
    <property type="protein sequence ID" value="EGU72215.1"/>
    <property type="molecule type" value="Genomic_DNA"/>
</dbReference>
<feature type="compositionally biased region" description="Basic and acidic residues" evidence="1">
    <location>
        <begin position="62"/>
        <end position="75"/>
    </location>
</feature>
<organism evidence="2">
    <name type="scientific">Fusarium oxysporum (strain Fo5176)</name>
    <name type="common">Fusarium vascular wilt</name>
    <dbReference type="NCBI Taxonomy" id="660025"/>
    <lineage>
        <taxon>Eukaryota</taxon>
        <taxon>Fungi</taxon>
        <taxon>Dikarya</taxon>
        <taxon>Ascomycota</taxon>
        <taxon>Pezizomycotina</taxon>
        <taxon>Sordariomycetes</taxon>
        <taxon>Hypocreomycetidae</taxon>
        <taxon>Hypocreales</taxon>
        <taxon>Nectriaceae</taxon>
        <taxon>Fusarium</taxon>
        <taxon>Fusarium oxysporum species complex</taxon>
    </lineage>
</organism>
<sequence length="75" mass="8525">MENTLKTCVVMDRAITDPATRPAKEIQQTVDNIHGRNTIHESIALCLVFHPKMRQNPSPTIKAERTPRREGFKGK</sequence>
<name>F9GF42_FUSOF</name>
<reference evidence="2" key="1">
    <citation type="journal article" date="2012" name="Mol. Plant Microbe Interact.">
        <title>A highly conserved effector in Fusarium oxysporum is required for full virulence on Arabidopsis.</title>
        <authorList>
            <person name="Thatcher L.F."/>
            <person name="Gardiner D.M."/>
            <person name="Kazan K."/>
            <person name="Manners J."/>
        </authorList>
    </citation>
    <scope>NUCLEOTIDE SEQUENCE [LARGE SCALE GENOMIC DNA]</scope>
    <source>
        <strain evidence="2">Fo5176</strain>
    </source>
</reference>
<dbReference type="AlphaFoldDB" id="F9GF42"/>
<evidence type="ECO:0000256" key="1">
    <source>
        <dbReference type="SAM" id="MobiDB-lite"/>
    </source>
</evidence>
<accession>F9GF42</accession>